<feature type="region of interest" description="Disordered" evidence="1">
    <location>
        <begin position="25"/>
        <end position="48"/>
    </location>
</feature>
<sequence length="48" mass="5067">MATVGVGGSHSSVRGHKLTLKLQVKDRAMGGASPEIGRQQFGSRDDEN</sequence>
<keyword evidence="3" id="KW-1185">Reference proteome</keyword>
<dbReference type="RefSeq" id="WP_311034802.1">
    <property type="nucleotide sequence ID" value="NZ_CP117522.1"/>
</dbReference>
<evidence type="ECO:0000313" key="2">
    <source>
        <dbReference type="EMBL" id="WNE95460.1"/>
    </source>
</evidence>
<organism evidence="2 3">
    <name type="scientific">Streptomyces luomodiensis</name>
    <dbReference type="NCBI Taxonomy" id="3026192"/>
    <lineage>
        <taxon>Bacteria</taxon>
        <taxon>Bacillati</taxon>
        <taxon>Actinomycetota</taxon>
        <taxon>Actinomycetes</taxon>
        <taxon>Kitasatosporales</taxon>
        <taxon>Streptomycetaceae</taxon>
        <taxon>Streptomyces</taxon>
    </lineage>
</organism>
<protein>
    <submittedName>
        <fullName evidence="2">Uncharacterized protein</fullName>
    </submittedName>
</protein>
<reference evidence="2 3" key="1">
    <citation type="submission" date="2023-02" db="EMBL/GenBank/DDBJ databases">
        <title>Streptomyces sp. SCA4-21 with antifungal activity against Fusarium oxysporum f. sp. cubense, Streptomyces sp. SCA2-17 with antifungal activity against Fusarium oxysporum f. sp. cubense.</title>
        <authorList>
            <person name="Qi D."/>
        </authorList>
    </citation>
    <scope>NUCLEOTIDE SEQUENCE [LARGE SCALE GENOMIC DNA]</scope>
    <source>
        <strain evidence="2 3">SCA4-21</strain>
    </source>
</reference>
<accession>A0ABY9UUA3</accession>
<evidence type="ECO:0000256" key="1">
    <source>
        <dbReference type="SAM" id="MobiDB-lite"/>
    </source>
</evidence>
<evidence type="ECO:0000313" key="3">
    <source>
        <dbReference type="Proteomes" id="UP001305606"/>
    </source>
</evidence>
<name>A0ABY9UUA3_9ACTN</name>
<gene>
    <name evidence="2" type="ORF">PS467_08925</name>
</gene>
<proteinExistence type="predicted"/>
<dbReference type="EMBL" id="CP117522">
    <property type="protein sequence ID" value="WNE95460.1"/>
    <property type="molecule type" value="Genomic_DNA"/>
</dbReference>
<dbReference type="Proteomes" id="UP001305606">
    <property type="component" value="Chromosome"/>
</dbReference>